<sequence length="312" mass="33915">MLMGFAYLLIVFDYSDGTFSPPADDPFFCIHYPKQQTSTTSSTSTTNTTEGFRSITEFLGVSKTESNVTGTASKLLSGNNPAGVDFSKHPIECQEFIPFAANKGKEPKIIVANKIKRPIAEDDFNNDKAAECGRSIVTVASQIMSFGKFSSADSSSSSNAAQNQSQADESVVQKQNSKTVSKSLPASPLISPSGTPDNSPRSRRRAYGNRFFTGAFVPDPNQKNGWLLSSILGQSRDLVSAKIDEEDEQQTIETVPPRALSRKKSISSQNLTYIGKKDESATDKATTSSTTNVLQVKPSELREMNFWSPTSM</sequence>
<accession>A0ACC2PJ38</accession>
<evidence type="ECO:0000313" key="1">
    <source>
        <dbReference type="EMBL" id="KAJ8683466.1"/>
    </source>
</evidence>
<name>A0ACC2PJ38_9HYME</name>
<keyword evidence="2" id="KW-1185">Reference proteome</keyword>
<gene>
    <name evidence="1" type="ORF">QAD02_019258</name>
</gene>
<comment type="caution">
    <text evidence="1">The sequence shown here is derived from an EMBL/GenBank/DDBJ whole genome shotgun (WGS) entry which is preliminary data.</text>
</comment>
<proteinExistence type="predicted"/>
<protein>
    <submittedName>
        <fullName evidence="1">Uncharacterized protein</fullName>
    </submittedName>
</protein>
<dbReference type="Proteomes" id="UP001239111">
    <property type="component" value="Chromosome 1"/>
</dbReference>
<evidence type="ECO:0000313" key="2">
    <source>
        <dbReference type="Proteomes" id="UP001239111"/>
    </source>
</evidence>
<organism evidence="1 2">
    <name type="scientific">Eretmocerus hayati</name>
    <dbReference type="NCBI Taxonomy" id="131215"/>
    <lineage>
        <taxon>Eukaryota</taxon>
        <taxon>Metazoa</taxon>
        <taxon>Ecdysozoa</taxon>
        <taxon>Arthropoda</taxon>
        <taxon>Hexapoda</taxon>
        <taxon>Insecta</taxon>
        <taxon>Pterygota</taxon>
        <taxon>Neoptera</taxon>
        <taxon>Endopterygota</taxon>
        <taxon>Hymenoptera</taxon>
        <taxon>Apocrita</taxon>
        <taxon>Proctotrupomorpha</taxon>
        <taxon>Chalcidoidea</taxon>
        <taxon>Aphelinidae</taxon>
        <taxon>Aphelininae</taxon>
        <taxon>Eretmocerus</taxon>
    </lineage>
</organism>
<reference evidence="1" key="1">
    <citation type="submission" date="2023-04" db="EMBL/GenBank/DDBJ databases">
        <title>A chromosome-level genome assembly of the parasitoid wasp Eretmocerus hayati.</title>
        <authorList>
            <person name="Zhong Y."/>
            <person name="Liu S."/>
            <person name="Liu Y."/>
        </authorList>
    </citation>
    <scope>NUCLEOTIDE SEQUENCE</scope>
    <source>
        <strain evidence="1">ZJU_SS_LIU_2023</strain>
    </source>
</reference>
<dbReference type="EMBL" id="CM056741">
    <property type="protein sequence ID" value="KAJ8683466.1"/>
    <property type="molecule type" value="Genomic_DNA"/>
</dbReference>